<organism evidence="2 3">
    <name type="scientific">Raineya orbicola</name>
    <dbReference type="NCBI Taxonomy" id="2016530"/>
    <lineage>
        <taxon>Bacteria</taxon>
        <taxon>Pseudomonadati</taxon>
        <taxon>Bacteroidota</taxon>
        <taxon>Cytophagia</taxon>
        <taxon>Cytophagales</taxon>
        <taxon>Raineyaceae</taxon>
        <taxon>Raineya</taxon>
    </lineage>
</organism>
<dbReference type="OrthoDB" id="1154186at2"/>
<keyword evidence="3" id="KW-1185">Reference proteome</keyword>
<proteinExistence type="predicted"/>
<dbReference type="Proteomes" id="UP000233387">
    <property type="component" value="Unassembled WGS sequence"/>
</dbReference>
<accession>A0A2N3I820</accession>
<keyword evidence="1" id="KW-0175">Coiled coil</keyword>
<dbReference type="RefSeq" id="WP_101359659.1">
    <property type="nucleotide sequence ID" value="NZ_NKXO01000048.1"/>
</dbReference>
<evidence type="ECO:0000256" key="1">
    <source>
        <dbReference type="SAM" id="Coils"/>
    </source>
</evidence>
<dbReference type="AlphaFoldDB" id="A0A2N3I820"/>
<sequence>MEAKGKRAIADGKEYEKYFDVALGTTEVIEKYANLSDTIDLMQKAIAESIPQTARISKVLKGKDIYETCKNIWHFVYKHIAYRRDEKGKEQVRTALRTWQDRHKGVDCDCYTVFICSILCNLGIANSFRIAKYNKNVGFQHVYPIVPYENARGYIVIDCVLDKFDKEHPFIEKKDYKITMENLGFITEDRKGYDYVPDNEFLNGEIGVVPILAVGAGIAKGGVLANILSKGSGILQNVGGAVGSVVQNVGKILGIGKNKEAADEAERVLTEAKGRLQALKTQVPQEIEQMRQMVAQAKQNYENELNQLMQVLNSI</sequence>
<name>A0A2N3I820_9BACT</name>
<evidence type="ECO:0008006" key="4">
    <source>
        <dbReference type="Google" id="ProtNLM"/>
    </source>
</evidence>
<evidence type="ECO:0000313" key="3">
    <source>
        <dbReference type="Proteomes" id="UP000233387"/>
    </source>
</evidence>
<feature type="coiled-coil region" evidence="1">
    <location>
        <begin position="262"/>
        <end position="314"/>
    </location>
</feature>
<reference evidence="2 3" key="1">
    <citation type="submission" date="2017-06" db="EMBL/GenBank/DDBJ databases">
        <title>Raineya orbicola gen. nov., sp. nov. a slightly thermophilic bacterium of the phylum Bacteroidetes and the description of Raineyaceae fam. nov.</title>
        <authorList>
            <person name="Albuquerque L."/>
            <person name="Polonia A.R.M."/>
            <person name="Barroso C."/>
            <person name="Froufe H.J.C."/>
            <person name="Lage O."/>
            <person name="Lobo-Da-Cunha A."/>
            <person name="Egas C."/>
            <person name="Da Costa M.S."/>
        </authorList>
    </citation>
    <scope>NUCLEOTIDE SEQUENCE [LARGE SCALE GENOMIC DNA]</scope>
    <source>
        <strain evidence="2 3">SPSPC-11</strain>
    </source>
</reference>
<comment type="caution">
    <text evidence="2">The sequence shown here is derived from an EMBL/GenBank/DDBJ whole genome shotgun (WGS) entry which is preliminary data.</text>
</comment>
<gene>
    <name evidence="2" type="ORF">Rain11_2397</name>
</gene>
<dbReference type="EMBL" id="NKXO01000048">
    <property type="protein sequence ID" value="PKQ66446.1"/>
    <property type="molecule type" value="Genomic_DNA"/>
</dbReference>
<protein>
    <recommendedName>
        <fullName evidence="4">Transglutaminase-like superfamily</fullName>
    </recommendedName>
</protein>
<evidence type="ECO:0000313" key="2">
    <source>
        <dbReference type="EMBL" id="PKQ66446.1"/>
    </source>
</evidence>